<dbReference type="VEuPathDB" id="FungiDB:PC9H_005039"/>
<dbReference type="GO" id="GO:0031415">
    <property type="term" value="C:NatA complex"/>
    <property type="evidence" value="ECO:0007669"/>
    <property type="project" value="InterPro"/>
</dbReference>
<feature type="domain" description="N-acetyltransferase" evidence="4">
    <location>
        <begin position="490"/>
        <end position="643"/>
    </location>
</feature>
<evidence type="ECO:0000313" key="5">
    <source>
        <dbReference type="EMBL" id="KAF7433091.1"/>
    </source>
</evidence>
<dbReference type="Pfam" id="PF03403">
    <property type="entry name" value="PAF-AH_p_II"/>
    <property type="match status" value="1"/>
</dbReference>
<dbReference type="EMBL" id="JACETU010000003">
    <property type="protein sequence ID" value="KAF7433091.1"/>
    <property type="molecule type" value="Genomic_DNA"/>
</dbReference>
<keyword evidence="1" id="KW-0808">Transferase</keyword>
<dbReference type="OrthoDB" id="2363873at2759"/>
<comment type="similarity">
    <text evidence="3">Belongs to the acetyltransferase family. ARD1 subfamily.</text>
</comment>
<dbReference type="PANTHER" id="PTHR23091">
    <property type="entry name" value="N-TERMINAL ACETYLTRANSFERASE"/>
    <property type="match status" value="1"/>
</dbReference>
<dbReference type="SUPFAM" id="SSF53474">
    <property type="entry name" value="alpha/beta-Hydrolases"/>
    <property type="match status" value="1"/>
</dbReference>
<dbReference type="InterPro" id="IPR000182">
    <property type="entry name" value="GNAT_dom"/>
</dbReference>
<dbReference type="InterPro" id="IPR016181">
    <property type="entry name" value="Acyl_CoA_acyltransferase"/>
</dbReference>
<evidence type="ECO:0000256" key="2">
    <source>
        <dbReference type="ARBA" id="ARBA00023315"/>
    </source>
</evidence>
<accession>A0A8H6ZYB5</accession>
<dbReference type="PANTHER" id="PTHR23091:SF4">
    <property type="entry name" value="N-TERMINAL AMINO-ACID N(ALPHA)-ACETYLTRANSFERASE NATA"/>
    <property type="match status" value="1"/>
</dbReference>
<keyword evidence="6" id="KW-1185">Reference proteome</keyword>
<dbReference type="SUPFAM" id="SSF55729">
    <property type="entry name" value="Acyl-CoA N-acyltransferases (Nat)"/>
    <property type="match status" value="1"/>
</dbReference>
<dbReference type="Gene3D" id="3.40.630.30">
    <property type="match status" value="1"/>
</dbReference>
<reference evidence="5" key="1">
    <citation type="submission" date="2019-07" db="EMBL/GenBank/DDBJ databases">
        <authorList>
            <person name="Palmer J.M."/>
        </authorList>
    </citation>
    <scope>NUCLEOTIDE SEQUENCE</scope>
    <source>
        <strain evidence="5">PC9</strain>
    </source>
</reference>
<evidence type="ECO:0000256" key="3">
    <source>
        <dbReference type="ARBA" id="ARBA00025786"/>
    </source>
</evidence>
<sequence length="644" mass="72007">MPFLDEPKDGHPVGATTFAVRVSPSKVIGNARLNNEPALHLEEVAFTAYYPAGPATRRKGMPWLLRPLNESLRGFVHFGRVSSWLIWPLIYCFGAFIKVPVYTDAPLLRPPKLETKQTQWPLVLFSHGLGGSRTAYSQICTRLAASGKVVLALEHRDGTGHVCIPRSQDETGRLVPRPKRYIRENDISWEPDESPKDQAQPLSLRTEQLAFRTQEIYIAYEAFAKLANSGNNGHSLENIDGAPVDWESWGPDYVNCTSDVTLAGHSFGGCTVLSILSTEPPPGHPRVPVTKALVLDPWLEPLPTPGPSPYSSATLANAIESVNSASASASTLHHDSHDSDNRDVAHAMPSVHHQKGEFEQARSHPRILVINSERFTLWKDHFSRLRDVIKEWEPRGESILTIIRAEHQSFSDFPVLPLLRNKTSRMIMQLIAKLSISFLDGSIERTVETLKTREMEAKVIGTKPDGSPKRQLIGDAGDLSITLSITIHAMNIRPAKVDDLLGMQACNLQNLPENYTLRYYLYHAMTWPSLSYVAEDHQGRIVGYILAKMEEERDEKQPIHGHVTSISVLRSYRRLGLAKKLMVQSQEAMANIYRAQFVSLHVRKSNRAALGLYKDTLGFTVKSIEKGYYADGEDAYAMELSLQQ</sequence>
<keyword evidence="2" id="KW-0012">Acyltransferase</keyword>
<dbReference type="RefSeq" id="XP_036633118.1">
    <property type="nucleotide sequence ID" value="XM_036774616.1"/>
</dbReference>
<protein>
    <recommendedName>
        <fullName evidence="4">N-acetyltransferase domain-containing protein</fullName>
    </recommendedName>
</protein>
<dbReference type="GO" id="GO:1990189">
    <property type="term" value="F:protein N-terminal-serine acetyltransferase activity"/>
    <property type="evidence" value="ECO:0007669"/>
    <property type="project" value="TreeGrafter"/>
</dbReference>
<dbReference type="PROSITE" id="PS51186">
    <property type="entry name" value="GNAT"/>
    <property type="match status" value="1"/>
</dbReference>
<gene>
    <name evidence="5" type="ORF">PC9H_005039</name>
</gene>
<name>A0A8H6ZYB5_PLEOS</name>
<proteinExistence type="inferred from homology"/>
<dbReference type="InterPro" id="IPR029058">
    <property type="entry name" value="AB_hydrolase_fold"/>
</dbReference>
<evidence type="ECO:0000256" key="1">
    <source>
        <dbReference type="ARBA" id="ARBA00022679"/>
    </source>
</evidence>
<dbReference type="Pfam" id="PF00583">
    <property type="entry name" value="Acetyltransf_1"/>
    <property type="match status" value="1"/>
</dbReference>
<dbReference type="AlphaFoldDB" id="A0A8H6ZYB5"/>
<evidence type="ECO:0000313" key="6">
    <source>
        <dbReference type="Proteomes" id="UP000623687"/>
    </source>
</evidence>
<dbReference type="InterPro" id="IPR045047">
    <property type="entry name" value="Ard1-like"/>
</dbReference>
<dbReference type="CDD" id="cd04301">
    <property type="entry name" value="NAT_SF"/>
    <property type="match status" value="1"/>
</dbReference>
<dbReference type="GO" id="GO:1990190">
    <property type="term" value="F:protein-N-terminal-glutamate acetyltransferase activity"/>
    <property type="evidence" value="ECO:0007669"/>
    <property type="project" value="TreeGrafter"/>
</dbReference>
<dbReference type="Gene3D" id="3.40.50.1820">
    <property type="entry name" value="alpha/beta hydrolase"/>
    <property type="match status" value="1"/>
</dbReference>
<dbReference type="FunFam" id="3.40.630.30:FF:000037">
    <property type="entry name" value="N-alpha-acetyltransferase daf-31-like"/>
    <property type="match status" value="1"/>
</dbReference>
<dbReference type="GeneID" id="59374857"/>
<dbReference type="Proteomes" id="UP000623687">
    <property type="component" value="Unassembled WGS sequence"/>
</dbReference>
<organism evidence="5 6">
    <name type="scientific">Pleurotus ostreatus</name>
    <name type="common">Oyster mushroom</name>
    <name type="synonym">White-rot fungus</name>
    <dbReference type="NCBI Taxonomy" id="5322"/>
    <lineage>
        <taxon>Eukaryota</taxon>
        <taxon>Fungi</taxon>
        <taxon>Dikarya</taxon>
        <taxon>Basidiomycota</taxon>
        <taxon>Agaricomycotina</taxon>
        <taxon>Agaricomycetes</taxon>
        <taxon>Agaricomycetidae</taxon>
        <taxon>Agaricales</taxon>
        <taxon>Pleurotineae</taxon>
        <taxon>Pleurotaceae</taxon>
        <taxon>Pleurotus</taxon>
    </lineage>
</organism>
<evidence type="ECO:0000259" key="4">
    <source>
        <dbReference type="PROSITE" id="PS51186"/>
    </source>
</evidence>
<comment type="caution">
    <text evidence="5">The sequence shown here is derived from an EMBL/GenBank/DDBJ whole genome shotgun (WGS) entry which is preliminary data.</text>
</comment>